<name>A0A8H7ZQG0_9FUNG</name>
<dbReference type="InterPro" id="IPR013562">
    <property type="entry name" value="TmcA/NAT10_N"/>
</dbReference>
<dbReference type="GO" id="GO:0030686">
    <property type="term" value="C:90S preribosome"/>
    <property type="evidence" value="ECO:0007669"/>
    <property type="project" value="TreeGrafter"/>
</dbReference>
<keyword evidence="11" id="KW-1185">Reference proteome</keyword>
<dbReference type="InterPro" id="IPR007807">
    <property type="entry name" value="TcmA/NAT10_helicase"/>
</dbReference>
<dbReference type="GO" id="GO:0008033">
    <property type="term" value="P:tRNA processing"/>
    <property type="evidence" value="ECO:0007669"/>
    <property type="project" value="UniProtKB-KW"/>
</dbReference>
<dbReference type="InterPro" id="IPR027417">
    <property type="entry name" value="P-loop_NTPase"/>
</dbReference>
<dbReference type="GO" id="GO:1990883">
    <property type="term" value="F:18S rRNA cytidine N-acetyltransferase activity"/>
    <property type="evidence" value="ECO:0007669"/>
    <property type="project" value="TreeGrafter"/>
</dbReference>
<evidence type="ECO:0000313" key="10">
    <source>
        <dbReference type="EMBL" id="KAG5457516.1"/>
    </source>
</evidence>
<dbReference type="Gene3D" id="3.40.630.30">
    <property type="match status" value="1"/>
</dbReference>
<dbReference type="OrthoDB" id="10067491at2759"/>
<reference evidence="10 11" key="1">
    <citation type="journal article" name="Sci. Rep.">
        <title>Genome-scale phylogenetic analyses confirm Olpidium as the closest living zoosporic fungus to the non-flagellated, terrestrial fungi.</title>
        <authorList>
            <person name="Chang Y."/>
            <person name="Rochon D."/>
            <person name="Sekimoto S."/>
            <person name="Wang Y."/>
            <person name="Chovatia M."/>
            <person name="Sandor L."/>
            <person name="Salamov A."/>
            <person name="Grigoriev I.V."/>
            <person name="Stajich J.E."/>
            <person name="Spatafora J.W."/>
        </authorList>
    </citation>
    <scope>NUCLEOTIDE SEQUENCE [LARGE SCALE GENOMIC DNA]</scope>
    <source>
        <strain evidence="10">S191</strain>
    </source>
</reference>
<dbReference type="PANTHER" id="PTHR10925:SF5">
    <property type="entry name" value="RNA CYTIDINE ACETYLTRANSFERASE"/>
    <property type="match status" value="1"/>
</dbReference>
<evidence type="ECO:0000256" key="2">
    <source>
        <dbReference type="ARBA" id="ARBA00022679"/>
    </source>
</evidence>
<protein>
    <submittedName>
        <fullName evidence="10">N-acetyltransferase 10</fullName>
    </submittedName>
</protein>
<gene>
    <name evidence="10" type="ORF">BJ554DRAFT_2444</name>
</gene>
<sequence length="614" mass="67614">MVRKTLDSRIHTLVRNGVQSRHRSIFVVVGDRGKDQVVNLHWLLSQAQVAARPSPNTEDPFELFVSVTNIRYCYYKESHKILGNTYGMCVLQDFEALTPNLLARTIETVDGGGIVVILLRTIKSLKQLYTMTMVCPGARANGQRAEKVDVHARYRTEAHNDVVARFNERFILSLSTCETCLVVDDELNPAVRRFSAFADITGKELELKELKESLAGTEPIGLLVGCAKSLDQAKALLTFVDAISEKTLKSIVTLTAARGRGKSAALGVAIAAAVAHGYANIFVTSPSPENLKTLFEFVFKGFDALKYEEHLDYDIVQSTNPEFNKAVVRVNVFRQHRQTIQYIQPQDAHVLGQAELVVIDEAAAIPLPIVKGLLGSYLVFMASTVNGYEGTGRSLSLKLIQQLRDRSRGFVGRGPSRVETEGGVVVGRDAKPRRANEAVGGDAGGAAAGGRVLREIKLDEPIRYNEGDHVERWLNKLLCLDCSTGPTLSSQLAGCPCPSACELYHVNRDTLFSYHPVSEAFLQRMMALYVASHYKNTPDDLQLLSDAPAHHLFVLLPPIKEGDTALPEPLCVIQVALEGMISKESIIKSLSRGQRSSGDLIPWLISQQFQDNDF</sequence>
<dbReference type="Pfam" id="PF05127">
    <property type="entry name" value="NAT10_TcmA_helicase"/>
    <property type="match status" value="1"/>
</dbReference>
<dbReference type="PANTHER" id="PTHR10925">
    <property type="entry name" value="N-ACETYLTRANSFERASE 10"/>
    <property type="match status" value="1"/>
</dbReference>
<keyword evidence="4" id="KW-0547">Nucleotide-binding</keyword>
<proteinExistence type="predicted"/>
<dbReference type="GO" id="GO:0005730">
    <property type="term" value="C:nucleolus"/>
    <property type="evidence" value="ECO:0007669"/>
    <property type="project" value="UniProtKB-SubCell"/>
</dbReference>
<keyword evidence="5" id="KW-0067">ATP-binding</keyword>
<dbReference type="GO" id="GO:0000049">
    <property type="term" value="F:tRNA binding"/>
    <property type="evidence" value="ECO:0007669"/>
    <property type="project" value="TreeGrafter"/>
</dbReference>
<dbReference type="Pfam" id="PF08351">
    <property type="entry name" value="TmcA_N"/>
    <property type="match status" value="1"/>
</dbReference>
<evidence type="ECO:0000256" key="3">
    <source>
        <dbReference type="ARBA" id="ARBA00022694"/>
    </source>
</evidence>
<dbReference type="Gene3D" id="3.40.50.300">
    <property type="entry name" value="P-loop containing nucleotide triphosphate hydrolases"/>
    <property type="match status" value="1"/>
</dbReference>
<dbReference type="GO" id="GO:0005524">
    <property type="term" value="F:ATP binding"/>
    <property type="evidence" value="ECO:0007669"/>
    <property type="project" value="UniProtKB-KW"/>
</dbReference>
<evidence type="ECO:0000256" key="4">
    <source>
        <dbReference type="ARBA" id="ARBA00022741"/>
    </source>
</evidence>
<feature type="domain" description="N-acetyltransferase" evidence="9">
    <location>
        <begin position="524"/>
        <end position="614"/>
    </location>
</feature>
<comment type="caution">
    <text evidence="10">The sequence shown here is derived from an EMBL/GenBank/DDBJ whole genome shotgun (WGS) entry which is preliminary data.</text>
</comment>
<keyword evidence="2" id="KW-0808">Transferase</keyword>
<keyword evidence="3" id="KW-0819">tRNA processing</keyword>
<feature type="non-terminal residue" evidence="10">
    <location>
        <position position="614"/>
    </location>
</feature>
<feature type="domain" description="TcmA/NAT10 helicase" evidence="7">
    <location>
        <begin position="254"/>
        <end position="481"/>
    </location>
</feature>
<accession>A0A8H7ZQG0</accession>
<evidence type="ECO:0000259" key="8">
    <source>
        <dbReference type="Pfam" id="PF08351"/>
    </source>
</evidence>
<keyword evidence="6" id="KW-0012">Acyltransferase</keyword>
<feature type="domain" description="TmcA/NAT10 N-terminal" evidence="8">
    <location>
        <begin position="9"/>
        <end position="184"/>
    </location>
</feature>
<dbReference type="InterPro" id="IPR032672">
    <property type="entry name" value="TmcA/NAT10/Kre33"/>
</dbReference>
<evidence type="ECO:0000256" key="5">
    <source>
        <dbReference type="ARBA" id="ARBA00022840"/>
    </source>
</evidence>
<dbReference type="AlphaFoldDB" id="A0A8H7ZQG0"/>
<evidence type="ECO:0000256" key="6">
    <source>
        <dbReference type="ARBA" id="ARBA00023315"/>
    </source>
</evidence>
<evidence type="ECO:0000313" key="11">
    <source>
        <dbReference type="Proteomes" id="UP000673691"/>
    </source>
</evidence>
<organism evidence="10 11">
    <name type="scientific">Olpidium bornovanus</name>
    <dbReference type="NCBI Taxonomy" id="278681"/>
    <lineage>
        <taxon>Eukaryota</taxon>
        <taxon>Fungi</taxon>
        <taxon>Fungi incertae sedis</taxon>
        <taxon>Olpidiomycota</taxon>
        <taxon>Olpidiomycotina</taxon>
        <taxon>Olpidiomycetes</taxon>
        <taxon>Olpidiales</taxon>
        <taxon>Olpidiaceae</taxon>
        <taxon>Olpidium</taxon>
    </lineage>
</organism>
<evidence type="ECO:0000259" key="9">
    <source>
        <dbReference type="Pfam" id="PF13718"/>
    </source>
</evidence>
<evidence type="ECO:0000259" key="7">
    <source>
        <dbReference type="Pfam" id="PF05127"/>
    </source>
</evidence>
<dbReference type="InterPro" id="IPR000182">
    <property type="entry name" value="GNAT_dom"/>
</dbReference>
<evidence type="ECO:0000256" key="1">
    <source>
        <dbReference type="ARBA" id="ARBA00004604"/>
    </source>
</evidence>
<dbReference type="Gene3D" id="3.40.50.11040">
    <property type="match status" value="1"/>
</dbReference>
<comment type="subcellular location">
    <subcellularLocation>
        <location evidence="1">Nucleus</location>
        <location evidence="1">Nucleolus</location>
    </subcellularLocation>
</comment>
<dbReference type="Pfam" id="PF13718">
    <property type="entry name" value="GNAT_acetyltr_2"/>
    <property type="match status" value="1"/>
</dbReference>
<dbReference type="GO" id="GO:1904812">
    <property type="term" value="P:rRNA acetylation involved in maturation of SSU-rRNA"/>
    <property type="evidence" value="ECO:0007669"/>
    <property type="project" value="TreeGrafter"/>
</dbReference>
<dbReference type="Proteomes" id="UP000673691">
    <property type="component" value="Unassembled WGS sequence"/>
</dbReference>
<dbReference type="EMBL" id="JAEFCI010009942">
    <property type="protein sequence ID" value="KAG5457516.1"/>
    <property type="molecule type" value="Genomic_DNA"/>
</dbReference>